<organism evidence="2 3">
    <name type="scientific">Puccinia coronata f. sp. avenae</name>
    <dbReference type="NCBI Taxonomy" id="200324"/>
    <lineage>
        <taxon>Eukaryota</taxon>
        <taxon>Fungi</taxon>
        <taxon>Dikarya</taxon>
        <taxon>Basidiomycota</taxon>
        <taxon>Pucciniomycotina</taxon>
        <taxon>Pucciniomycetes</taxon>
        <taxon>Pucciniales</taxon>
        <taxon>Pucciniaceae</taxon>
        <taxon>Puccinia</taxon>
    </lineage>
</organism>
<dbReference type="AlphaFoldDB" id="A0A2N5SYQ9"/>
<evidence type="ECO:0000313" key="2">
    <source>
        <dbReference type="EMBL" id="PLW18365.1"/>
    </source>
</evidence>
<gene>
    <name evidence="2" type="ORF">PCASD_20925</name>
</gene>
<name>A0A2N5SYQ9_9BASI</name>
<evidence type="ECO:0000256" key="1">
    <source>
        <dbReference type="SAM" id="MobiDB-lite"/>
    </source>
</evidence>
<protein>
    <submittedName>
        <fullName evidence="2">Uncharacterized protein</fullName>
    </submittedName>
</protein>
<dbReference type="Proteomes" id="UP000235392">
    <property type="component" value="Unassembled WGS sequence"/>
</dbReference>
<sequence>MPQILRLERSCSKMGRICYCIPSRLSPSKRHCNCSAPSSLFLEHSNIQLQLLETPMAPGSSEPVDDNNDQPGSDAAGYTTNQSQLRRFTRASSLA</sequence>
<evidence type="ECO:0000313" key="3">
    <source>
        <dbReference type="Proteomes" id="UP000235392"/>
    </source>
</evidence>
<proteinExistence type="predicted"/>
<feature type="region of interest" description="Disordered" evidence="1">
    <location>
        <begin position="54"/>
        <end position="95"/>
    </location>
</feature>
<reference evidence="2 3" key="1">
    <citation type="submission" date="2017-11" db="EMBL/GenBank/DDBJ databases">
        <title>De novo assembly and phasing of dikaryotic genomes from two isolates of Puccinia coronata f. sp. avenae, the causal agent of oat crown rust.</title>
        <authorList>
            <person name="Miller M.E."/>
            <person name="Zhang Y."/>
            <person name="Omidvar V."/>
            <person name="Sperschneider J."/>
            <person name="Schwessinger B."/>
            <person name="Raley C."/>
            <person name="Palmer J.M."/>
            <person name="Garnica D."/>
            <person name="Upadhyaya N."/>
            <person name="Rathjen J."/>
            <person name="Taylor J.M."/>
            <person name="Park R.F."/>
            <person name="Dodds P.N."/>
            <person name="Hirsch C.D."/>
            <person name="Kianian S.F."/>
            <person name="Figueroa M."/>
        </authorList>
    </citation>
    <scope>NUCLEOTIDE SEQUENCE [LARGE SCALE GENOMIC DNA]</scope>
    <source>
        <strain evidence="2">12SD80</strain>
    </source>
</reference>
<dbReference type="EMBL" id="PGCI01000734">
    <property type="protein sequence ID" value="PLW18365.1"/>
    <property type="molecule type" value="Genomic_DNA"/>
</dbReference>
<accession>A0A2N5SYQ9</accession>
<comment type="caution">
    <text evidence="2">The sequence shown here is derived from an EMBL/GenBank/DDBJ whole genome shotgun (WGS) entry which is preliminary data.</text>
</comment>
<feature type="compositionally biased region" description="Polar residues" evidence="1">
    <location>
        <begin position="78"/>
        <end position="95"/>
    </location>
</feature>